<organism evidence="2 3">
    <name type="scientific">Mycena venus</name>
    <dbReference type="NCBI Taxonomy" id="2733690"/>
    <lineage>
        <taxon>Eukaryota</taxon>
        <taxon>Fungi</taxon>
        <taxon>Dikarya</taxon>
        <taxon>Basidiomycota</taxon>
        <taxon>Agaricomycotina</taxon>
        <taxon>Agaricomycetes</taxon>
        <taxon>Agaricomycetidae</taxon>
        <taxon>Agaricales</taxon>
        <taxon>Marasmiineae</taxon>
        <taxon>Mycenaceae</taxon>
        <taxon>Mycena</taxon>
    </lineage>
</organism>
<dbReference type="InterPro" id="IPR046528">
    <property type="entry name" value="DUF6593"/>
</dbReference>
<gene>
    <name evidence="2" type="ORF">MVEN_01812800</name>
</gene>
<dbReference type="OrthoDB" id="3191568at2759"/>
<dbReference type="EMBL" id="JACAZI010000017">
    <property type="protein sequence ID" value="KAF7342248.1"/>
    <property type="molecule type" value="Genomic_DNA"/>
</dbReference>
<dbReference type="AlphaFoldDB" id="A0A8H6XJA2"/>
<accession>A0A8H6XJA2</accession>
<proteinExistence type="predicted"/>
<comment type="caution">
    <text evidence="2">The sequence shown here is derived from an EMBL/GenBank/DDBJ whole genome shotgun (WGS) entry which is preliminary data.</text>
</comment>
<protein>
    <recommendedName>
        <fullName evidence="1">DUF6593 domain-containing protein</fullName>
    </recommendedName>
</protein>
<name>A0A8H6XJA2_9AGAR</name>
<dbReference type="Proteomes" id="UP000620124">
    <property type="component" value="Unassembled WGS sequence"/>
</dbReference>
<sequence>MKHRPLVFLDMHINPYAIWSNSGGASNVPSVHGALPFGADPPASNLIIFSFTAFNPSILNCTVIRGQSTYLHFAVTTDAAIPGYTAVNNADGKPIALIEWKEPPLVEIRNVFAKQRVSDWLPLSADASHRTMRVNEQNYFWKPQKTAICLYPAGKPPSELLARISRRQDGTVCLEITAAAITDGLLETCVVATVLLQCGHKID</sequence>
<evidence type="ECO:0000313" key="2">
    <source>
        <dbReference type="EMBL" id="KAF7342248.1"/>
    </source>
</evidence>
<evidence type="ECO:0000259" key="1">
    <source>
        <dbReference type="Pfam" id="PF20236"/>
    </source>
</evidence>
<feature type="domain" description="DUF6593" evidence="1">
    <location>
        <begin position="58"/>
        <end position="195"/>
    </location>
</feature>
<evidence type="ECO:0000313" key="3">
    <source>
        <dbReference type="Proteomes" id="UP000620124"/>
    </source>
</evidence>
<reference evidence="2" key="1">
    <citation type="submission" date="2020-05" db="EMBL/GenBank/DDBJ databases">
        <title>Mycena genomes resolve the evolution of fungal bioluminescence.</title>
        <authorList>
            <person name="Tsai I.J."/>
        </authorList>
    </citation>
    <scope>NUCLEOTIDE SEQUENCE</scope>
    <source>
        <strain evidence="2">CCC161011</strain>
    </source>
</reference>
<dbReference type="Pfam" id="PF20236">
    <property type="entry name" value="DUF6593"/>
    <property type="match status" value="1"/>
</dbReference>
<keyword evidence="3" id="KW-1185">Reference proteome</keyword>